<dbReference type="PROSITE" id="PS50146">
    <property type="entry name" value="DAGK"/>
    <property type="match status" value="1"/>
</dbReference>
<dbReference type="GO" id="GO:0016020">
    <property type="term" value="C:membrane"/>
    <property type="evidence" value="ECO:0007669"/>
    <property type="project" value="GOC"/>
</dbReference>
<dbReference type="SUPFAM" id="SSF111331">
    <property type="entry name" value="NAD kinase/diacylglycerol kinase-like"/>
    <property type="match status" value="1"/>
</dbReference>
<dbReference type="Pfam" id="PF00781">
    <property type="entry name" value="DAGK_cat"/>
    <property type="match status" value="1"/>
</dbReference>
<evidence type="ECO:0000313" key="3">
    <source>
        <dbReference type="Proteomes" id="UP000826271"/>
    </source>
</evidence>
<dbReference type="Gene3D" id="3.40.50.10330">
    <property type="entry name" value="Probable inorganic polyphosphate/atp-NAD kinase, domain 1"/>
    <property type="match status" value="1"/>
</dbReference>
<organism evidence="2 3">
    <name type="scientific">Buddleja alternifolia</name>
    <dbReference type="NCBI Taxonomy" id="168488"/>
    <lineage>
        <taxon>Eukaryota</taxon>
        <taxon>Viridiplantae</taxon>
        <taxon>Streptophyta</taxon>
        <taxon>Embryophyta</taxon>
        <taxon>Tracheophyta</taxon>
        <taxon>Spermatophyta</taxon>
        <taxon>Magnoliopsida</taxon>
        <taxon>eudicotyledons</taxon>
        <taxon>Gunneridae</taxon>
        <taxon>Pentapetalae</taxon>
        <taxon>asterids</taxon>
        <taxon>lamiids</taxon>
        <taxon>Lamiales</taxon>
        <taxon>Scrophulariaceae</taxon>
        <taxon>Buddlejeae</taxon>
        <taxon>Buddleja</taxon>
    </lineage>
</organism>
<dbReference type="EMBL" id="WHWC01000006">
    <property type="protein sequence ID" value="KAG8380748.1"/>
    <property type="molecule type" value="Genomic_DNA"/>
</dbReference>
<dbReference type="InterPro" id="IPR050187">
    <property type="entry name" value="Lipid_Phosphate_FormReg"/>
</dbReference>
<keyword evidence="3" id="KW-1185">Reference proteome</keyword>
<accession>A0AAV6XE68</accession>
<gene>
    <name evidence="2" type="ORF">BUALT_Bualt06G0048300</name>
</gene>
<dbReference type="PANTHER" id="PTHR12358:SF54">
    <property type="entry name" value="SPHINGOSINE KINASE RELATED PROTEIN"/>
    <property type="match status" value="1"/>
</dbReference>
<dbReference type="Proteomes" id="UP000826271">
    <property type="component" value="Unassembled WGS sequence"/>
</dbReference>
<proteinExistence type="predicted"/>
<dbReference type="InterPro" id="IPR016064">
    <property type="entry name" value="NAD/diacylglycerol_kinase_sf"/>
</dbReference>
<evidence type="ECO:0000259" key="1">
    <source>
        <dbReference type="PROSITE" id="PS50146"/>
    </source>
</evidence>
<comment type="caution">
    <text evidence="2">The sequence shown here is derived from an EMBL/GenBank/DDBJ whole genome shotgun (WGS) entry which is preliminary data.</text>
</comment>
<dbReference type="AlphaFoldDB" id="A0AAV6XE68"/>
<dbReference type="GO" id="GO:0006665">
    <property type="term" value="P:sphingolipid metabolic process"/>
    <property type="evidence" value="ECO:0007669"/>
    <property type="project" value="UniProtKB-ARBA"/>
</dbReference>
<sequence length="110" mass="11660">MMKSCARLAGWFKWRCKSLTSCPCHAIDIRREAIREAADAVIAVGGDGTLHETLNGSVKDGAAKLPLYGLVPGGRPPEDAIKATLKDYEAKCSKSNGSEDVAPMEKAANA</sequence>
<dbReference type="PANTHER" id="PTHR12358">
    <property type="entry name" value="SPHINGOSINE KINASE"/>
    <property type="match status" value="1"/>
</dbReference>
<dbReference type="InterPro" id="IPR001206">
    <property type="entry name" value="Diacylglycerol_kinase_cat_dom"/>
</dbReference>
<dbReference type="InterPro" id="IPR017438">
    <property type="entry name" value="ATP-NAD_kinase_N"/>
</dbReference>
<reference evidence="2" key="1">
    <citation type="submission" date="2019-10" db="EMBL/GenBank/DDBJ databases">
        <authorList>
            <person name="Zhang R."/>
            <person name="Pan Y."/>
            <person name="Wang J."/>
            <person name="Ma R."/>
            <person name="Yu S."/>
        </authorList>
    </citation>
    <scope>NUCLEOTIDE SEQUENCE</scope>
    <source>
        <strain evidence="2">LA-IB0</strain>
        <tissue evidence="2">Leaf</tissue>
    </source>
</reference>
<protein>
    <recommendedName>
        <fullName evidence="1">DAGKc domain-containing protein</fullName>
    </recommendedName>
</protein>
<dbReference type="GO" id="GO:0016301">
    <property type="term" value="F:kinase activity"/>
    <property type="evidence" value="ECO:0007669"/>
    <property type="project" value="InterPro"/>
</dbReference>
<evidence type="ECO:0000313" key="2">
    <source>
        <dbReference type="EMBL" id="KAG8380748.1"/>
    </source>
</evidence>
<name>A0AAV6XE68_9LAMI</name>
<feature type="domain" description="DAGKc" evidence="1">
    <location>
        <begin position="1"/>
        <end position="74"/>
    </location>
</feature>